<keyword evidence="2" id="KW-1185">Reference proteome</keyword>
<protein>
    <submittedName>
        <fullName evidence="1">Uncharacterized protein</fullName>
    </submittedName>
</protein>
<evidence type="ECO:0000313" key="1">
    <source>
        <dbReference type="EMBL" id="AXH46840.1"/>
    </source>
</evidence>
<dbReference type="Proteomes" id="UP000259472">
    <property type="component" value="Segment"/>
</dbReference>
<gene>
    <name evidence="1" type="primary">2</name>
    <name evidence="1" type="ORF">SEA_AMINAY_2</name>
</gene>
<dbReference type="GeneID" id="60321564"/>
<sequence>MKLSLGDWLRYGYGQGYCSPPVCELHDGIGTTASEDNDLEDGGEPCISVVRIYPDADTKAGVEANHSPSVWRATNAGWPA</sequence>
<accession>A0A345KUY8</accession>
<dbReference type="KEGG" id="vg:60321564"/>
<reference evidence="2" key="1">
    <citation type="submission" date="2018-06" db="EMBL/GenBank/DDBJ databases">
        <authorList>
            <person name="Zhirakovskaya E."/>
        </authorList>
    </citation>
    <scope>NUCLEOTIDE SEQUENCE [LARGE SCALE GENOMIC DNA]</scope>
</reference>
<evidence type="ECO:0000313" key="2">
    <source>
        <dbReference type="Proteomes" id="UP000259472"/>
    </source>
</evidence>
<name>A0A345KUY8_9CAUD</name>
<proteinExistence type="predicted"/>
<dbReference type="RefSeq" id="YP_009950152.1">
    <property type="nucleotide sequence ID" value="NC_051588.1"/>
</dbReference>
<organism evidence="1 2">
    <name type="scientific">Mycobacterium phage Aminay</name>
    <dbReference type="NCBI Taxonomy" id="2250291"/>
    <lineage>
        <taxon>Viruses</taxon>
        <taxon>Duplodnaviria</taxon>
        <taxon>Heunggongvirae</taxon>
        <taxon>Uroviricota</taxon>
        <taxon>Caudoviricetes</taxon>
        <taxon>Weiservirinae</taxon>
        <taxon>Aminayvirus</taxon>
        <taxon>Aminayvirus aminay</taxon>
    </lineage>
</organism>
<dbReference type="EMBL" id="MH509442">
    <property type="protein sequence ID" value="AXH46840.1"/>
    <property type="molecule type" value="Genomic_DNA"/>
</dbReference>